<dbReference type="AlphaFoldDB" id="A0A067MS32"/>
<keyword evidence="2" id="KW-1185">Reference proteome</keyword>
<reference evidence="2" key="1">
    <citation type="journal article" date="2014" name="Proc. Natl. Acad. Sci. U.S.A.">
        <title>Extensive sampling of basidiomycete genomes demonstrates inadequacy of the white-rot/brown-rot paradigm for wood decay fungi.</title>
        <authorList>
            <person name="Riley R."/>
            <person name="Salamov A.A."/>
            <person name="Brown D.W."/>
            <person name="Nagy L.G."/>
            <person name="Floudas D."/>
            <person name="Held B.W."/>
            <person name="Levasseur A."/>
            <person name="Lombard V."/>
            <person name="Morin E."/>
            <person name="Otillar R."/>
            <person name="Lindquist E.A."/>
            <person name="Sun H."/>
            <person name="LaButti K.M."/>
            <person name="Schmutz J."/>
            <person name="Jabbour D."/>
            <person name="Luo H."/>
            <person name="Baker S.E."/>
            <person name="Pisabarro A.G."/>
            <person name="Walton J.D."/>
            <person name="Blanchette R.A."/>
            <person name="Henrissat B."/>
            <person name="Martin F."/>
            <person name="Cullen D."/>
            <person name="Hibbett D.S."/>
            <person name="Grigoriev I.V."/>
        </authorList>
    </citation>
    <scope>NUCLEOTIDE SEQUENCE [LARGE SCALE GENOMIC DNA]</scope>
    <source>
        <strain evidence="2">FD-172 SS1</strain>
    </source>
</reference>
<dbReference type="Gene3D" id="3.80.10.10">
    <property type="entry name" value="Ribonuclease Inhibitor"/>
    <property type="match status" value="1"/>
</dbReference>
<dbReference type="SUPFAM" id="SSF52047">
    <property type="entry name" value="RNI-like"/>
    <property type="match status" value="1"/>
</dbReference>
<gene>
    <name evidence="1" type="ORF">BOTBODRAFT_511457</name>
</gene>
<evidence type="ECO:0008006" key="3">
    <source>
        <dbReference type="Google" id="ProtNLM"/>
    </source>
</evidence>
<sequence length="578" mass="64286">MSANAHRITIHRLSAELLLEIFETAAEHFLRFSHVCGLWRRIIHGCSKFWSTIELHVSNDEADQQAAYWLLRAGSSLLSISIRDEEWEGSQRGEDDILVPLANVLRPSMNRCKELSISAWPPVIVNFFQVCASHTSHLAEISVTIPDSFYDVDSEDGRIAPLVIPFTLPPNETFTCASTTVVGWFPIFRSFGATVTELTIDGGASINHADDIMGMFESCPNLIKCSLSGGGEIPLGARSVLQSVSLLHLILLEIEYIAGAGDLLEWLVLPALEVLKVFDPLWEDTIRRALWRLFQSCVSFSKVSIIAGAEDTDTSFEFPGPSLALHSITHFELNSNRVAHSLLKRLTLPNVQELRIQKITADLAHHLASSSPHAHTVSLTAIVGSAGELPIVPLPTLISLRLSGSIELLDHFHLPQLRSLFLNGEVMPEEATRSEKVLLGLIERSAPPLVSLTLAWLRVSDQDLVSCLKALPHLRDLHLFGCTTTDFLLHALSVPFGPANRSIAGCLLPLLKRFEFHKTDLTATAFIAFLLFRNTTRYTEIESDDLPRRLEGKISFDYYTEFSQEDRLKILSLGPYME</sequence>
<evidence type="ECO:0000313" key="1">
    <source>
        <dbReference type="EMBL" id="KDQ18399.1"/>
    </source>
</evidence>
<dbReference type="Proteomes" id="UP000027195">
    <property type="component" value="Unassembled WGS sequence"/>
</dbReference>
<dbReference type="HOGENOM" id="CLU_019609_0_0_1"/>
<proteinExistence type="predicted"/>
<protein>
    <recommendedName>
        <fullName evidence="3">F-box domain-containing protein</fullName>
    </recommendedName>
</protein>
<name>A0A067MS32_BOTB1</name>
<dbReference type="OrthoDB" id="3251489at2759"/>
<accession>A0A067MS32</accession>
<dbReference type="EMBL" id="KL198021">
    <property type="protein sequence ID" value="KDQ18399.1"/>
    <property type="molecule type" value="Genomic_DNA"/>
</dbReference>
<dbReference type="InParanoid" id="A0A067MS32"/>
<evidence type="ECO:0000313" key="2">
    <source>
        <dbReference type="Proteomes" id="UP000027195"/>
    </source>
</evidence>
<dbReference type="InterPro" id="IPR032675">
    <property type="entry name" value="LRR_dom_sf"/>
</dbReference>
<organism evidence="1 2">
    <name type="scientific">Botryobasidium botryosum (strain FD-172 SS1)</name>
    <dbReference type="NCBI Taxonomy" id="930990"/>
    <lineage>
        <taxon>Eukaryota</taxon>
        <taxon>Fungi</taxon>
        <taxon>Dikarya</taxon>
        <taxon>Basidiomycota</taxon>
        <taxon>Agaricomycotina</taxon>
        <taxon>Agaricomycetes</taxon>
        <taxon>Cantharellales</taxon>
        <taxon>Botryobasidiaceae</taxon>
        <taxon>Botryobasidium</taxon>
    </lineage>
</organism>
<dbReference type="Gene3D" id="1.20.1280.50">
    <property type="match status" value="1"/>
</dbReference>